<evidence type="ECO:0000259" key="1">
    <source>
        <dbReference type="PROSITE" id="PS51912"/>
    </source>
</evidence>
<proteinExistence type="predicted"/>
<dbReference type="AlphaFoldDB" id="A0A821LBY8"/>
<organism evidence="2 3">
    <name type="scientific">Pieris macdunnoughi</name>
    <dbReference type="NCBI Taxonomy" id="345717"/>
    <lineage>
        <taxon>Eukaryota</taxon>
        <taxon>Metazoa</taxon>
        <taxon>Ecdysozoa</taxon>
        <taxon>Arthropoda</taxon>
        <taxon>Hexapoda</taxon>
        <taxon>Insecta</taxon>
        <taxon>Pterygota</taxon>
        <taxon>Neoptera</taxon>
        <taxon>Endopterygota</taxon>
        <taxon>Lepidoptera</taxon>
        <taxon>Glossata</taxon>
        <taxon>Ditrysia</taxon>
        <taxon>Papilionoidea</taxon>
        <taxon>Pieridae</taxon>
        <taxon>Pierinae</taxon>
        <taxon>Pieris</taxon>
    </lineage>
</organism>
<sequence length="143" mass="16219">MADIIYQSLDISNLPDDIRDKLAELDLELSEGDITQKGYEKKRTRLLAPYIAQQQQSQGKLLKYLMQFCTANLLPELISVRLESPVLTIPRSQRNRCWGQVSIGRRRWMLDIGESIGMHSSLAPIFKLGSNEGAIVNLYGKII</sequence>
<dbReference type="PROSITE" id="PS51912">
    <property type="entry name" value="DMAP1_BIND"/>
    <property type="match status" value="1"/>
</dbReference>
<keyword evidence="3" id="KW-1185">Reference proteome</keyword>
<evidence type="ECO:0000313" key="2">
    <source>
        <dbReference type="EMBL" id="CAF4748966.1"/>
    </source>
</evidence>
<dbReference type="SMART" id="SM01137">
    <property type="entry name" value="DMAP_binding"/>
    <property type="match status" value="1"/>
</dbReference>
<dbReference type="EMBL" id="CAJOBZ010000001">
    <property type="protein sequence ID" value="CAF4748966.1"/>
    <property type="molecule type" value="Genomic_DNA"/>
</dbReference>
<dbReference type="OrthoDB" id="263283at2759"/>
<comment type="caution">
    <text evidence="2">The sequence shown here is derived from an EMBL/GenBank/DDBJ whole genome shotgun (WGS) entry which is preliminary data.</text>
</comment>
<dbReference type="InterPro" id="IPR010506">
    <property type="entry name" value="DMAP1-bd"/>
</dbReference>
<reference evidence="2" key="1">
    <citation type="submission" date="2021-02" db="EMBL/GenBank/DDBJ databases">
        <authorList>
            <person name="Steward A R."/>
        </authorList>
    </citation>
    <scope>NUCLEOTIDE SEQUENCE</scope>
</reference>
<evidence type="ECO:0000313" key="3">
    <source>
        <dbReference type="Proteomes" id="UP000663880"/>
    </source>
</evidence>
<protein>
    <recommendedName>
        <fullName evidence="1">DMAP1-binding domain-containing protein</fullName>
    </recommendedName>
</protein>
<accession>A0A821LBY8</accession>
<dbReference type="Proteomes" id="UP000663880">
    <property type="component" value="Unassembled WGS sequence"/>
</dbReference>
<name>A0A821LBY8_9NEOP</name>
<feature type="domain" description="DMAP1-binding" evidence="1">
    <location>
        <begin position="10"/>
        <end position="131"/>
    </location>
</feature>
<dbReference type="Pfam" id="PF06464">
    <property type="entry name" value="DMAP_binding"/>
    <property type="match status" value="1"/>
</dbReference>
<gene>
    <name evidence="2" type="ORF">PMACD_LOCUS553</name>
</gene>